<evidence type="ECO:0000256" key="7">
    <source>
        <dbReference type="SAM" id="Phobius"/>
    </source>
</evidence>
<feature type="transmembrane region" description="Helical" evidence="7">
    <location>
        <begin position="351"/>
        <end position="372"/>
    </location>
</feature>
<feature type="transmembrane region" description="Helical" evidence="7">
    <location>
        <begin position="140"/>
        <end position="161"/>
    </location>
</feature>
<name>A0A7U7G8D2_9GAMM</name>
<sequence>MALRLSIAPMLRLLTLLLDRAIRPLPSPEDHSTPNPFRGAFWTLAMRWSDRLIGLASTLILARLLLPDDFGVFALASIVVGLADVLLDLGVHIALLRDPHPQREDYDTAWTLRILQSILAAALLITLASPLAASLGEPRLISLLPWLAGALLVGSAENIGIVDFQKQQRFDRDFRFFFTKRVIGFIITTGIALALGSYWALVVGTWGQRLFGVALSYALHPYRPHLSLRHSKKIWAFSRWILLQNIGIYLEQRMDKLLVGKCESAAWVGTYSVADEIASIPGTELLAPLNRALLPALVAQLHEPARVRETYLLALSVQCLIGFPASVGLMLVADQAVAILLGPHWLEAIVLLKWLSIGGLVAAMTASGRYLLLAAGHAKSLAVTSWLQVVLFALTATVAFPIMNAERIAILRVVVAFITGSVVLAFLLRRFPIVNGSDIVRAIIRPLVATAIMTMAVISLQSSAWVIGSGALIAEVVLGVTVYVLMIIGLWRVVGRPNGAEYFLFQHWVPWLLN</sequence>
<feature type="transmembrane region" description="Helical" evidence="7">
    <location>
        <begin position="72"/>
        <end position="96"/>
    </location>
</feature>
<evidence type="ECO:0000256" key="2">
    <source>
        <dbReference type="ARBA" id="ARBA00007430"/>
    </source>
</evidence>
<evidence type="ECO:0000256" key="6">
    <source>
        <dbReference type="ARBA" id="ARBA00023136"/>
    </source>
</evidence>
<keyword evidence="6 7" id="KW-0472">Membrane</keyword>
<feature type="transmembrane region" description="Helical" evidence="7">
    <location>
        <begin position="439"/>
        <end position="458"/>
    </location>
</feature>
<comment type="subcellular location">
    <subcellularLocation>
        <location evidence="1">Cell membrane</location>
        <topology evidence="1">Multi-pass membrane protein</topology>
    </subcellularLocation>
</comment>
<evidence type="ECO:0000256" key="1">
    <source>
        <dbReference type="ARBA" id="ARBA00004651"/>
    </source>
</evidence>
<dbReference type="Pfam" id="PF13440">
    <property type="entry name" value="Polysacc_synt_3"/>
    <property type="match status" value="1"/>
</dbReference>
<evidence type="ECO:0000256" key="3">
    <source>
        <dbReference type="ARBA" id="ARBA00022475"/>
    </source>
</evidence>
<feature type="transmembrane region" description="Helical" evidence="7">
    <location>
        <begin position="409"/>
        <end position="427"/>
    </location>
</feature>
<evidence type="ECO:0000256" key="4">
    <source>
        <dbReference type="ARBA" id="ARBA00022692"/>
    </source>
</evidence>
<comment type="caution">
    <text evidence="8">The sequence shown here is derived from an EMBL/GenBank/DDBJ whole genome shotgun (WGS) entry which is preliminary data.</text>
</comment>
<evidence type="ECO:0000256" key="5">
    <source>
        <dbReference type="ARBA" id="ARBA00022989"/>
    </source>
</evidence>
<feature type="transmembrane region" description="Helical" evidence="7">
    <location>
        <begin position="311"/>
        <end position="331"/>
    </location>
</feature>
<keyword evidence="9" id="KW-1185">Reference proteome</keyword>
<evidence type="ECO:0000313" key="9">
    <source>
        <dbReference type="Proteomes" id="UP000019184"/>
    </source>
</evidence>
<dbReference type="AlphaFoldDB" id="A0A7U7G8D2"/>
<feature type="transmembrane region" description="Helical" evidence="7">
    <location>
        <begin position="464"/>
        <end position="491"/>
    </location>
</feature>
<feature type="transmembrane region" description="Helical" evidence="7">
    <location>
        <begin position="384"/>
        <end position="403"/>
    </location>
</feature>
<evidence type="ECO:0000313" key="8">
    <source>
        <dbReference type="EMBL" id="CDH43052.1"/>
    </source>
</evidence>
<reference evidence="8 9" key="1">
    <citation type="journal article" date="2014" name="ISME J.">
        <title>Candidatus Competibacter-lineage genomes retrieved from metagenomes reveal functional metabolic diversity.</title>
        <authorList>
            <person name="McIlroy S.J."/>
            <person name="Albertsen M."/>
            <person name="Andresen E.K."/>
            <person name="Saunders A.M."/>
            <person name="Kristiansen R."/>
            <person name="Stokholm-Bjerregaard M."/>
            <person name="Nielsen K.L."/>
            <person name="Nielsen P.H."/>
        </authorList>
    </citation>
    <scope>NUCLEOTIDE SEQUENCE [LARGE SCALE GENOMIC DNA]</scope>
    <source>
        <strain evidence="8 9">Run_B_J11</strain>
    </source>
</reference>
<dbReference type="OrthoDB" id="8538786at2"/>
<dbReference type="PANTHER" id="PTHR30250:SF10">
    <property type="entry name" value="LIPOPOLYSACCHARIDE BIOSYNTHESIS PROTEIN WZXC"/>
    <property type="match status" value="1"/>
</dbReference>
<feature type="transmembrane region" description="Helical" evidence="7">
    <location>
        <begin position="182"/>
        <end position="200"/>
    </location>
</feature>
<comment type="similarity">
    <text evidence="2">Belongs to the polysaccharide synthase family.</text>
</comment>
<keyword evidence="3" id="KW-1003">Cell membrane</keyword>
<dbReference type="PANTHER" id="PTHR30250">
    <property type="entry name" value="PST FAMILY PREDICTED COLANIC ACID TRANSPORTER"/>
    <property type="match status" value="1"/>
</dbReference>
<accession>A0A7U7G8D2</accession>
<dbReference type="GO" id="GO:0005886">
    <property type="term" value="C:plasma membrane"/>
    <property type="evidence" value="ECO:0007669"/>
    <property type="project" value="UniProtKB-SubCell"/>
</dbReference>
<dbReference type="InterPro" id="IPR050833">
    <property type="entry name" value="Poly_Biosynth_Transport"/>
</dbReference>
<keyword evidence="4 7" id="KW-0812">Transmembrane</keyword>
<keyword evidence="5 7" id="KW-1133">Transmembrane helix</keyword>
<organism evidence="8 9">
    <name type="scientific">Candidatus Contendobacter odensis Run_B_J11</name>
    <dbReference type="NCBI Taxonomy" id="1400861"/>
    <lineage>
        <taxon>Bacteria</taxon>
        <taxon>Pseudomonadati</taxon>
        <taxon>Pseudomonadota</taxon>
        <taxon>Gammaproteobacteria</taxon>
        <taxon>Candidatus Competibacteraceae</taxon>
        <taxon>Candidatus Contendibacter</taxon>
    </lineage>
</organism>
<feature type="transmembrane region" description="Helical" evidence="7">
    <location>
        <begin position="108"/>
        <end position="128"/>
    </location>
</feature>
<gene>
    <name evidence="8" type="ORF">BN874_100005</name>
</gene>
<protein>
    <submittedName>
        <fullName evidence="8">Polysaccharide biosynthesis protein</fullName>
    </submittedName>
</protein>
<dbReference type="EMBL" id="CBTK010000002">
    <property type="protein sequence ID" value="CDH43052.1"/>
    <property type="molecule type" value="Genomic_DNA"/>
</dbReference>
<dbReference type="Proteomes" id="UP000019184">
    <property type="component" value="Unassembled WGS sequence"/>
</dbReference>
<proteinExistence type="inferred from homology"/>